<dbReference type="Pfam" id="PF06419">
    <property type="entry name" value="COG6_N"/>
    <property type="match status" value="1"/>
</dbReference>
<keyword evidence="6 10" id="KW-0333">Golgi apparatus</keyword>
<evidence type="ECO:0000256" key="5">
    <source>
        <dbReference type="ARBA" id="ARBA00022927"/>
    </source>
</evidence>
<gene>
    <name evidence="13" type="ORF">AYL99_12002</name>
</gene>
<comment type="subcellular location">
    <subcellularLocation>
        <location evidence="1 10">Golgi apparatus membrane</location>
        <topology evidence="1 10">Peripheral membrane protein</topology>
    </subcellularLocation>
</comment>
<dbReference type="OrthoDB" id="272987at2759"/>
<evidence type="ECO:0000256" key="8">
    <source>
        <dbReference type="ARBA" id="ARBA00031348"/>
    </source>
</evidence>
<evidence type="ECO:0000256" key="2">
    <source>
        <dbReference type="ARBA" id="ARBA00011023"/>
    </source>
</evidence>
<feature type="domain" description="Conserved oligomeric complex COG6 N-terminal" evidence="11">
    <location>
        <begin position="1"/>
        <end position="55"/>
    </location>
</feature>
<evidence type="ECO:0000256" key="7">
    <source>
        <dbReference type="ARBA" id="ARBA00023136"/>
    </source>
</evidence>
<evidence type="ECO:0000259" key="11">
    <source>
        <dbReference type="Pfam" id="PF06419"/>
    </source>
</evidence>
<dbReference type="GeneID" id="30016169"/>
<comment type="function">
    <text evidence="10">Acts as component of the peripheral membrane COG complex that is involved in intra-Golgi protein trafficking. COG is located at the cis-Golgi, and regulates tethering of retrograde intra-Golgi vesicles and possibly a number of other membrane trafficking events.</text>
</comment>
<dbReference type="GO" id="GO:0000139">
    <property type="term" value="C:Golgi membrane"/>
    <property type="evidence" value="ECO:0007669"/>
    <property type="project" value="UniProtKB-SubCell"/>
</dbReference>
<dbReference type="InterPro" id="IPR048368">
    <property type="entry name" value="COG6_N"/>
</dbReference>
<evidence type="ECO:0000256" key="1">
    <source>
        <dbReference type="ARBA" id="ARBA00004395"/>
    </source>
</evidence>
<sequence>MKSHILAVKQESRPMIEGANSLLKRKRETKTKEQLFKVFTAHFLVSDEELDVLTNPAVENDERLFVALARVKKVHADCSVLLVYMNLQSRVDITVRTGRDPMLTFKFFNLLDFHRGILAQLQSCRAQTLQASTLMFSETALKEEISAAVASTDAEAVQELTPPAFLATVLSQFSKVCRVRGPRTADVELERLYTVMLSGMASACGETAARITDTRQRTIYQINYMTALRSALVKMIA</sequence>
<evidence type="ECO:0000256" key="10">
    <source>
        <dbReference type="RuleBase" id="RU365075"/>
    </source>
</evidence>
<keyword evidence="14" id="KW-1185">Reference proteome</keyword>
<dbReference type="Proteomes" id="UP000078343">
    <property type="component" value="Unassembled WGS sequence"/>
</dbReference>
<comment type="function">
    <text evidence="9">Acts as a component of the peripheral membrane COG complex that is involved in intra-Golgi protein trafficking. COG is located at the cis-Golgi, and regulates tethering of retrograde intra-Golgi vesicles and possibly a number of other membrane trafficking events.</text>
</comment>
<evidence type="ECO:0000256" key="3">
    <source>
        <dbReference type="ARBA" id="ARBA00020973"/>
    </source>
</evidence>
<dbReference type="PANTHER" id="PTHR21506:SF0">
    <property type="entry name" value="CONSERVED OLIGOMERIC GOLGI COMPLEX SUBUNIT 6"/>
    <property type="match status" value="1"/>
</dbReference>
<evidence type="ECO:0000256" key="9">
    <source>
        <dbReference type="ARBA" id="ARBA00043873"/>
    </source>
</evidence>
<evidence type="ECO:0000256" key="4">
    <source>
        <dbReference type="ARBA" id="ARBA00022448"/>
    </source>
</evidence>
<dbReference type="RefSeq" id="XP_018687150.1">
    <property type="nucleotide sequence ID" value="XM_018843506.1"/>
</dbReference>
<evidence type="ECO:0000259" key="12">
    <source>
        <dbReference type="Pfam" id="PF20653"/>
    </source>
</evidence>
<dbReference type="STRING" id="1367422.A0A178Z3K0"/>
<dbReference type="GO" id="GO:0017119">
    <property type="term" value="C:Golgi transport complex"/>
    <property type="evidence" value="ECO:0007669"/>
    <property type="project" value="UniProtKB-UniRule"/>
</dbReference>
<evidence type="ECO:0000313" key="14">
    <source>
        <dbReference type="Proteomes" id="UP000078343"/>
    </source>
</evidence>
<comment type="similarity">
    <text evidence="2 10">Belongs to the COG6 family.</text>
</comment>
<dbReference type="InterPro" id="IPR048369">
    <property type="entry name" value="COG6_C"/>
</dbReference>
<comment type="caution">
    <text evidence="13">The sequence shown here is derived from an EMBL/GenBank/DDBJ whole genome shotgun (WGS) entry which is preliminary data.</text>
</comment>
<dbReference type="GO" id="GO:0015031">
    <property type="term" value="P:protein transport"/>
    <property type="evidence" value="ECO:0007669"/>
    <property type="project" value="UniProtKB-KW"/>
</dbReference>
<evidence type="ECO:0000313" key="13">
    <source>
        <dbReference type="EMBL" id="OAP53783.1"/>
    </source>
</evidence>
<proteinExistence type="inferred from homology"/>
<keyword evidence="4 10" id="KW-0813">Transport</keyword>
<organism evidence="13 14">
    <name type="scientific">Fonsecaea erecta</name>
    <dbReference type="NCBI Taxonomy" id="1367422"/>
    <lineage>
        <taxon>Eukaryota</taxon>
        <taxon>Fungi</taxon>
        <taxon>Dikarya</taxon>
        <taxon>Ascomycota</taxon>
        <taxon>Pezizomycotina</taxon>
        <taxon>Eurotiomycetes</taxon>
        <taxon>Chaetothyriomycetidae</taxon>
        <taxon>Chaetothyriales</taxon>
        <taxon>Herpotrichiellaceae</taxon>
        <taxon>Fonsecaea</taxon>
    </lineage>
</organism>
<dbReference type="AlphaFoldDB" id="A0A178Z3K0"/>
<feature type="domain" description="Conserved Oligomeric Golgi complex subunit 6 C-terminal" evidence="12">
    <location>
        <begin position="78"/>
        <end position="234"/>
    </location>
</feature>
<name>A0A178Z3K0_9EURO</name>
<reference evidence="13 14" key="1">
    <citation type="submission" date="2016-04" db="EMBL/GenBank/DDBJ databases">
        <title>Draft genome of Fonsecaea erecta CBS 125763.</title>
        <authorList>
            <person name="Weiss V.A."/>
            <person name="Vicente V.A."/>
            <person name="Raittz R.T."/>
            <person name="Moreno L.F."/>
            <person name="De Souza E.M."/>
            <person name="Pedrosa F.O."/>
            <person name="Steffens M.B."/>
            <person name="Faoro H."/>
            <person name="Tadra-Sfeir M.Z."/>
            <person name="Najafzadeh M.J."/>
            <person name="Felipe M.S."/>
            <person name="Teixeira M."/>
            <person name="Sun J."/>
            <person name="Xi L."/>
            <person name="Gomes R."/>
            <person name="De Azevedo C.M."/>
            <person name="Salgado C.G."/>
            <person name="Da Silva M.B."/>
            <person name="Nascimento M.F."/>
            <person name="Queiroz-Telles F."/>
            <person name="Attili D.S."/>
            <person name="Gorbushina A."/>
        </authorList>
    </citation>
    <scope>NUCLEOTIDE SEQUENCE [LARGE SCALE GENOMIC DNA]</scope>
    <source>
        <strain evidence="13 14">CBS 125763</strain>
    </source>
</reference>
<evidence type="ECO:0000256" key="6">
    <source>
        <dbReference type="ARBA" id="ARBA00023034"/>
    </source>
</evidence>
<keyword evidence="5 10" id="KW-0653">Protein transport</keyword>
<dbReference type="EMBL" id="LVYI01000022">
    <property type="protein sequence ID" value="OAP53783.1"/>
    <property type="molecule type" value="Genomic_DNA"/>
</dbReference>
<comment type="subunit">
    <text evidence="10">Component of the conserved oligomeric Golgi complex.</text>
</comment>
<protein>
    <recommendedName>
        <fullName evidence="3 10">Conserved oligomeric Golgi complex subunit 6</fullName>
        <shortName evidence="10">COG complex subunit 6</shortName>
    </recommendedName>
    <alternativeName>
        <fullName evidence="8 10">Component of oligomeric Golgi complex 6</fullName>
    </alternativeName>
</protein>
<dbReference type="PANTHER" id="PTHR21506">
    <property type="entry name" value="COMPONENT OF OLIGOMERIC GOLGI COMPLEX 6"/>
    <property type="match status" value="1"/>
</dbReference>
<dbReference type="InterPro" id="IPR010490">
    <property type="entry name" value="COG6"/>
</dbReference>
<accession>A0A178Z3K0</accession>
<dbReference type="GO" id="GO:0006891">
    <property type="term" value="P:intra-Golgi vesicle-mediated transport"/>
    <property type="evidence" value="ECO:0007669"/>
    <property type="project" value="UniProtKB-UniRule"/>
</dbReference>
<dbReference type="Pfam" id="PF20653">
    <property type="entry name" value="COG6_C"/>
    <property type="match status" value="1"/>
</dbReference>
<keyword evidence="7 10" id="KW-0472">Membrane</keyword>